<evidence type="ECO:0000313" key="1">
    <source>
        <dbReference type="EMBL" id="AXF55547.1"/>
    </source>
</evidence>
<protein>
    <submittedName>
        <fullName evidence="1">Uncharacterized protein</fullName>
    </submittedName>
</protein>
<reference evidence="1 2" key="1">
    <citation type="journal article" date="2018" name="J. Microbiol.">
        <title>Salicibibacter kimchii gen. nov., sp. nov., a moderately halophilic and alkalitolerant bacterium in the family Bacillaceae, isolated from kimchi.</title>
        <authorList>
            <person name="Jang J.Y."/>
            <person name="Oh Y.J."/>
            <person name="Lim S.K."/>
            <person name="Park H.K."/>
            <person name="Lee C."/>
            <person name="Kim J.Y."/>
            <person name="Lee M.A."/>
            <person name="Choi H.J."/>
        </authorList>
    </citation>
    <scope>NUCLEOTIDE SEQUENCE [LARGE SCALE GENOMIC DNA]</scope>
    <source>
        <strain evidence="1 2">NKC1-1</strain>
    </source>
</reference>
<gene>
    <name evidence="1" type="ORF">DT065_05615</name>
</gene>
<evidence type="ECO:0000313" key="2">
    <source>
        <dbReference type="Proteomes" id="UP000252100"/>
    </source>
</evidence>
<dbReference type="KEGG" id="rue:DT065_05615"/>
<dbReference type="EMBL" id="CP031092">
    <property type="protein sequence ID" value="AXF55547.1"/>
    <property type="molecule type" value="Genomic_DNA"/>
</dbReference>
<keyword evidence="2" id="KW-1185">Reference proteome</keyword>
<accession>A0A345BX66</accession>
<dbReference type="AlphaFoldDB" id="A0A345BX66"/>
<name>A0A345BX66_9BACI</name>
<dbReference type="RefSeq" id="WP_114371594.1">
    <property type="nucleotide sequence ID" value="NZ_CP031092.1"/>
</dbReference>
<dbReference type="Proteomes" id="UP000252100">
    <property type="component" value="Chromosome"/>
</dbReference>
<sequence length="93" mass="11306">MNMRVKHFIMATKRHMSQGLFVWNEKIRADPWQMLKLESIQEIENRVHQSQQNIETGVYLSTITDYMYECRRFLPENHADQLETFLLKRYGIE</sequence>
<proteinExistence type="predicted"/>
<organism evidence="1 2">
    <name type="scientific">Salicibibacter kimchii</name>
    <dbReference type="NCBI Taxonomy" id="2099786"/>
    <lineage>
        <taxon>Bacteria</taxon>
        <taxon>Bacillati</taxon>
        <taxon>Bacillota</taxon>
        <taxon>Bacilli</taxon>
        <taxon>Bacillales</taxon>
        <taxon>Bacillaceae</taxon>
        <taxon>Salicibibacter</taxon>
    </lineage>
</organism>